<dbReference type="InterPro" id="IPR047155">
    <property type="entry name" value="COMMD4/6/7/8"/>
</dbReference>
<accession>A0A834L0R4</accession>
<name>A0A834L0R4_ORYME</name>
<reference evidence="2" key="1">
    <citation type="journal article" name="BMC Genomics">
        <title>Long-read sequencing and de novo genome assembly of marine medaka (Oryzias melastigma).</title>
        <authorList>
            <person name="Liang P."/>
            <person name="Saqib H.S.A."/>
            <person name="Ni X."/>
            <person name="Shen Y."/>
        </authorList>
    </citation>
    <scope>NUCLEOTIDE SEQUENCE</scope>
    <source>
        <strain evidence="2">Bigg-433</strain>
    </source>
</reference>
<dbReference type="PANTHER" id="PTHR16231">
    <property type="entry name" value="COMM DOMAIN-CONTAINING PROTEIN 4-8 FAMILY MEMBER"/>
    <property type="match status" value="1"/>
</dbReference>
<comment type="caution">
    <text evidence="2">The sequence shown here is derived from an EMBL/GenBank/DDBJ whole genome shotgun (WGS) entry which is preliminary data.</text>
</comment>
<dbReference type="InterPro" id="IPR017920">
    <property type="entry name" value="COMM"/>
</dbReference>
<evidence type="ECO:0000313" key="3">
    <source>
        <dbReference type="Proteomes" id="UP000646548"/>
    </source>
</evidence>
<dbReference type="Proteomes" id="UP000646548">
    <property type="component" value="Unassembled WGS sequence"/>
</dbReference>
<gene>
    <name evidence="2" type="ORF">FQA47_005915</name>
</gene>
<evidence type="ECO:0000259" key="1">
    <source>
        <dbReference type="PROSITE" id="PS51269"/>
    </source>
</evidence>
<dbReference type="EMBL" id="WKFB01000018">
    <property type="protein sequence ID" value="KAF6738937.1"/>
    <property type="molecule type" value="Genomic_DNA"/>
</dbReference>
<organism evidence="2 3">
    <name type="scientific">Oryzias melastigma</name>
    <name type="common">Marine medaka</name>
    <dbReference type="NCBI Taxonomy" id="30732"/>
    <lineage>
        <taxon>Eukaryota</taxon>
        <taxon>Metazoa</taxon>
        <taxon>Chordata</taxon>
        <taxon>Craniata</taxon>
        <taxon>Vertebrata</taxon>
        <taxon>Euteleostomi</taxon>
        <taxon>Actinopterygii</taxon>
        <taxon>Neopterygii</taxon>
        <taxon>Teleostei</taxon>
        <taxon>Neoteleostei</taxon>
        <taxon>Acanthomorphata</taxon>
        <taxon>Ovalentaria</taxon>
        <taxon>Atherinomorphae</taxon>
        <taxon>Beloniformes</taxon>
        <taxon>Adrianichthyidae</taxon>
        <taxon>Oryziinae</taxon>
        <taxon>Oryzias</taxon>
    </lineage>
</organism>
<dbReference type="AlphaFoldDB" id="A0A834L0R4"/>
<sequence length="199" mass="21925">MRFRFCGDLDCPDWVLAEITTLAKMSSVKMKLLCVQVLKDLLGEGIDYDKIVKLTADAKFESGDIKASVAVLSFILSSAAKHDVDSESLSSELQQLGLPKEHASGLCKSYEDKHSALQDKLRETSLRLGRLDSVSWRVDYTLSSSELSEVNEPLVHLKLQKRGAESGCSDIAAFSVSADKFRVLLAELKQAQALMNTLQ</sequence>
<feature type="domain" description="COMM" evidence="1">
    <location>
        <begin position="130"/>
        <end position="199"/>
    </location>
</feature>
<dbReference type="Pfam" id="PF21672">
    <property type="entry name" value="COMM_HN"/>
    <property type="match status" value="1"/>
</dbReference>
<dbReference type="PROSITE" id="PS51269">
    <property type="entry name" value="COMM"/>
    <property type="match status" value="1"/>
</dbReference>
<proteinExistence type="predicted"/>
<dbReference type="PANTHER" id="PTHR16231:SF4">
    <property type="entry name" value="COMM DOMAIN-CONTAINING PROTEIN 4"/>
    <property type="match status" value="1"/>
</dbReference>
<dbReference type="InterPro" id="IPR037356">
    <property type="entry name" value="COMMD4"/>
</dbReference>
<dbReference type="CDD" id="cd04752">
    <property type="entry name" value="Commd4"/>
    <property type="match status" value="1"/>
</dbReference>
<protein>
    <submittedName>
        <fullName evidence="2">COMM domain-containing protein 4</fullName>
    </submittedName>
</protein>
<evidence type="ECO:0000313" key="2">
    <source>
        <dbReference type="EMBL" id="KAF6738937.1"/>
    </source>
</evidence>
<dbReference type="Pfam" id="PF07258">
    <property type="entry name" value="COMM_domain"/>
    <property type="match status" value="1"/>
</dbReference>